<dbReference type="EMBL" id="BARV01025925">
    <property type="protein sequence ID" value="GAI35101.1"/>
    <property type="molecule type" value="Genomic_DNA"/>
</dbReference>
<reference evidence="2" key="1">
    <citation type="journal article" date="2014" name="Front. Microbiol.">
        <title>High frequency of phylogenetically diverse reductive dehalogenase-homologous genes in deep subseafloor sedimentary metagenomes.</title>
        <authorList>
            <person name="Kawai M."/>
            <person name="Futagami T."/>
            <person name="Toyoda A."/>
            <person name="Takaki Y."/>
            <person name="Nishi S."/>
            <person name="Hori S."/>
            <person name="Arai W."/>
            <person name="Tsubouchi T."/>
            <person name="Morono Y."/>
            <person name="Uchiyama I."/>
            <person name="Ito T."/>
            <person name="Fujiyama A."/>
            <person name="Inagaki F."/>
            <person name="Takami H."/>
        </authorList>
    </citation>
    <scope>NUCLEOTIDE SEQUENCE</scope>
    <source>
        <strain evidence="2">Expedition CK06-06</strain>
    </source>
</reference>
<dbReference type="InterPro" id="IPR015590">
    <property type="entry name" value="Aldehyde_DH_dom"/>
</dbReference>
<comment type="caution">
    <text evidence="2">The sequence shown here is derived from an EMBL/GenBank/DDBJ whole genome shotgun (WGS) entry which is preliminary data.</text>
</comment>
<feature type="domain" description="Aldehyde dehydrogenase" evidence="1">
    <location>
        <begin position="32"/>
        <end position="157"/>
    </location>
</feature>
<dbReference type="PANTHER" id="PTHR11699">
    <property type="entry name" value="ALDEHYDE DEHYDROGENASE-RELATED"/>
    <property type="match status" value="1"/>
</dbReference>
<organism evidence="2">
    <name type="scientific">marine sediment metagenome</name>
    <dbReference type="NCBI Taxonomy" id="412755"/>
    <lineage>
        <taxon>unclassified sequences</taxon>
        <taxon>metagenomes</taxon>
        <taxon>ecological metagenomes</taxon>
    </lineage>
</organism>
<feature type="non-terminal residue" evidence="2">
    <location>
        <position position="243"/>
    </location>
</feature>
<dbReference type="InterPro" id="IPR016162">
    <property type="entry name" value="Ald_DH_N"/>
</dbReference>
<proteinExistence type="predicted"/>
<accession>X1NY08</accession>
<dbReference type="InterPro" id="IPR016161">
    <property type="entry name" value="Ald_DH/histidinol_DH"/>
</dbReference>
<dbReference type="Pfam" id="PF00171">
    <property type="entry name" value="Aldedh"/>
    <property type="match status" value="1"/>
</dbReference>
<dbReference type="SUPFAM" id="SSF53720">
    <property type="entry name" value="ALDH-like"/>
    <property type="match status" value="1"/>
</dbReference>
<name>X1NY08_9ZZZZ</name>
<dbReference type="GO" id="GO:0016491">
    <property type="term" value="F:oxidoreductase activity"/>
    <property type="evidence" value="ECO:0007669"/>
    <property type="project" value="InterPro"/>
</dbReference>
<evidence type="ECO:0000313" key="2">
    <source>
        <dbReference type="EMBL" id="GAI35101.1"/>
    </source>
</evidence>
<dbReference type="AlphaFoldDB" id="X1NY08"/>
<dbReference type="Gene3D" id="3.40.605.10">
    <property type="entry name" value="Aldehyde Dehydrogenase, Chain A, domain 1"/>
    <property type="match status" value="1"/>
</dbReference>
<evidence type="ECO:0000259" key="1">
    <source>
        <dbReference type="Pfam" id="PF00171"/>
    </source>
</evidence>
<sequence>MVTRTKDMKKPLFPTEIANWINGQERPAISGELFDKLNPANGKPMCRVARSRAEDVCQAVEAAREAQLGWADTPPVKRGHVLHDVAMGLRKHREEVAQIVALETGKSYKSALGETDGAIALGLFMAGEGQRLYGRTTTSGVAHRYAMTIRQPLGVAGRTLHNAQLWGNRHDYIICPLHIFHRRTACADQHWLLETCHVLQQSDVRHITGGYLKGRHIEFCQEIGTSEIEGGSEESDADLLGVP</sequence>
<protein>
    <recommendedName>
        <fullName evidence="1">Aldehyde dehydrogenase domain-containing protein</fullName>
    </recommendedName>
</protein>
<gene>
    <name evidence="2" type="ORF">S06H3_41986</name>
</gene>